<dbReference type="EMBL" id="CP034204">
    <property type="protein sequence ID" value="QBZ53978.1"/>
    <property type="molecule type" value="Genomic_DNA"/>
</dbReference>
<accession>A0A4P7MVA7</accession>
<organism evidence="2 3">
    <name type="scientific">Pyricularia oryzae</name>
    <name type="common">Rice blast fungus</name>
    <name type="synonym">Magnaporthe oryzae</name>
    <dbReference type="NCBI Taxonomy" id="318829"/>
    <lineage>
        <taxon>Eukaryota</taxon>
        <taxon>Fungi</taxon>
        <taxon>Dikarya</taxon>
        <taxon>Ascomycota</taxon>
        <taxon>Pezizomycotina</taxon>
        <taxon>Sordariomycetes</taxon>
        <taxon>Sordariomycetidae</taxon>
        <taxon>Magnaporthales</taxon>
        <taxon>Pyriculariaceae</taxon>
        <taxon>Pyricularia</taxon>
    </lineage>
</organism>
<proteinExistence type="predicted"/>
<feature type="region of interest" description="Disordered" evidence="1">
    <location>
        <begin position="64"/>
        <end position="142"/>
    </location>
</feature>
<dbReference type="Proteomes" id="UP000294847">
    <property type="component" value="Chromosome 1"/>
</dbReference>
<feature type="region of interest" description="Disordered" evidence="1">
    <location>
        <begin position="1"/>
        <end position="23"/>
    </location>
</feature>
<dbReference type="AlphaFoldDB" id="A0A4P7MVA7"/>
<gene>
    <name evidence="2" type="ORF">PoMZ_09668</name>
</gene>
<reference evidence="2 3" key="1">
    <citation type="journal article" date="2019" name="Mol. Biol. Evol.">
        <title>Blast fungal genomes show frequent chromosomal changes, gene gains and losses, and effector gene turnover.</title>
        <authorList>
            <person name="Gomez Luciano L.B."/>
            <person name="Jason Tsai I."/>
            <person name="Chuma I."/>
            <person name="Tosa Y."/>
            <person name="Chen Y.H."/>
            <person name="Li J.Y."/>
            <person name="Li M.Y."/>
            <person name="Jade Lu M.Y."/>
            <person name="Nakayashiki H."/>
            <person name="Li W.H."/>
        </authorList>
    </citation>
    <scope>NUCLEOTIDE SEQUENCE [LARGE SCALE GENOMIC DNA]</scope>
    <source>
        <strain evidence="2">MZ5-1-6</strain>
    </source>
</reference>
<evidence type="ECO:0000313" key="2">
    <source>
        <dbReference type="EMBL" id="QBZ53978.1"/>
    </source>
</evidence>
<sequence>MKTCPDSPPHSFHDGPAGQQTRKDDDELLLPLDDDDQVEAHLEAQRRLVDDDIPYLLGRDEAILGTPERREDETVALGDGLDAEAPQDQERLRPVDAQLGDMQQRQAQRNEDVGRAGCRQGRKDATGRRGQAQPEEVHRKLHEAFWGEQRRRSKRSSSTAEAAMIMRPKVTAAKRTRRPRVSGGRVVTVNSAVVDEDDRRSRCTGMIEGSKKKECGQTPTCLNVRPCDEVV</sequence>
<protein>
    <submittedName>
        <fullName evidence="2">Uncharacterized protein</fullName>
    </submittedName>
</protein>
<name>A0A4P7MVA7_PYROR</name>
<evidence type="ECO:0000256" key="1">
    <source>
        <dbReference type="SAM" id="MobiDB-lite"/>
    </source>
</evidence>
<feature type="compositionally biased region" description="Basic and acidic residues" evidence="1">
    <location>
        <begin position="64"/>
        <end position="73"/>
    </location>
</feature>
<evidence type="ECO:0000313" key="3">
    <source>
        <dbReference type="Proteomes" id="UP000294847"/>
    </source>
</evidence>